<organism evidence="15 16">
    <name type="scientific">Butyrivibrio proteoclasticus</name>
    <dbReference type="NCBI Taxonomy" id="43305"/>
    <lineage>
        <taxon>Bacteria</taxon>
        <taxon>Bacillati</taxon>
        <taxon>Bacillota</taxon>
        <taxon>Clostridia</taxon>
        <taxon>Lachnospirales</taxon>
        <taxon>Lachnospiraceae</taxon>
        <taxon>Butyrivibrio</taxon>
    </lineage>
</organism>
<name>A0A1I5RYE8_9FIRM</name>
<evidence type="ECO:0000256" key="6">
    <source>
        <dbReference type="ARBA" id="ARBA00022741"/>
    </source>
</evidence>
<dbReference type="PANTHER" id="PTHR34220:SF11">
    <property type="entry name" value="SENSOR PROTEIN KINASE HPTS"/>
    <property type="match status" value="1"/>
</dbReference>
<evidence type="ECO:0000313" key="16">
    <source>
        <dbReference type="Proteomes" id="UP000182624"/>
    </source>
</evidence>
<dbReference type="AlphaFoldDB" id="A0A1I5RYE8"/>
<feature type="domain" description="Signal transduction histidine kinase internal region" evidence="14">
    <location>
        <begin position="381"/>
        <end position="462"/>
    </location>
</feature>
<dbReference type="PANTHER" id="PTHR34220">
    <property type="entry name" value="SENSOR HISTIDINE KINASE YPDA"/>
    <property type="match status" value="1"/>
</dbReference>
<keyword evidence="10" id="KW-0902">Two-component regulatory system</keyword>
<dbReference type="Pfam" id="PF06580">
    <property type="entry name" value="His_kinase"/>
    <property type="match status" value="1"/>
</dbReference>
<evidence type="ECO:0000256" key="7">
    <source>
        <dbReference type="ARBA" id="ARBA00022777"/>
    </source>
</evidence>
<evidence type="ECO:0000256" key="4">
    <source>
        <dbReference type="ARBA" id="ARBA00022679"/>
    </source>
</evidence>
<dbReference type="EMBL" id="FOXO01000005">
    <property type="protein sequence ID" value="SFP63454.1"/>
    <property type="molecule type" value="Genomic_DNA"/>
</dbReference>
<keyword evidence="11 12" id="KW-0472">Membrane</keyword>
<evidence type="ECO:0000259" key="13">
    <source>
        <dbReference type="Pfam" id="PF02518"/>
    </source>
</evidence>
<dbReference type="InterPro" id="IPR010559">
    <property type="entry name" value="Sig_transdc_His_kin_internal"/>
</dbReference>
<evidence type="ECO:0000256" key="2">
    <source>
        <dbReference type="ARBA" id="ARBA00022475"/>
    </source>
</evidence>
<evidence type="ECO:0000256" key="3">
    <source>
        <dbReference type="ARBA" id="ARBA00022553"/>
    </source>
</evidence>
<reference evidence="16" key="1">
    <citation type="submission" date="2016-10" db="EMBL/GenBank/DDBJ databases">
        <authorList>
            <person name="Varghese N."/>
            <person name="Submissions S."/>
        </authorList>
    </citation>
    <scope>NUCLEOTIDE SEQUENCE [LARGE SCALE GENOMIC DNA]</scope>
    <source>
        <strain evidence="16">P18</strain>
    </source>
</reference>
<evidence type="ECO:0000256" key="8">
    <source>
        <dbReference type="ARBA" id="ARBA00022840"/>
    </source>
</evidence>
<evidence type="ECO:0000313" key="15">
    <source>
        <dbReference type="EMBL" id="SFP63454.1"/>
    </source>
</evidence>
<accession>A0A1I5RYE8</accession>
<evidence type="ECO:0000256" key="11">
    <source>
        <dbReference type="ARBA" id="ARBA00023136"/>
    </source>
</evidence>
<dbReference type="InterPro" id="IPR036890">
    <property type="entry name" value="HATPase_C_sf"/>
</dbReference>
<keyword evidence="16" id="KW-1185">Reference proteome</keyword>
<dbReference type="SUPFAM" id="SSF55874">
    <property type="entry name" value="ATPase domain of HSP90 chaperone/DNA topoisomerase II/histidine kinase"/>
    <property type="match status" value="1"/>
</dbReference>
<keyword evidence="7 15" id="KW-0418">Kinase</keyword>
<evidence type="ECO:0000256" key="9">
    <source>
        <dbReference type="ARBA" id="ARBA00022989"/>
    </source>
</evidence>
<keyword evidence="5 12" id="KW-0812">Transmembrane</keyword>
<gene>
    <name evidence="15" type="ORF">SAMN04487928_10525</name>
</gene>
<dbReference type="Gene3D" id="3.30.565.10">
    <property type="entry name" value="Histidine kinase-like ATPase, C-terminal domain"/>
    <property type="match status" value="1"/>
</dbReference>
<keyword evidence="8" id="KW-0067">ATP-binding</keyword>
<keyword evidence="6" id="KW-0547">Nucleotide-binding</keyword>
<dbReference type="InterPro" id="IPR050640">
    <property type="entry name" value="Bact_2-comp_sensor_kinase"/>
</dbReference>
<sequence>MMLRKFFLKRLKKYTLILFLPLFAVMLATLFFFSRNQINYIKVESKSSADRLETNIDQLFSDVIYQQSIITGNPSIILSLRKMLTDMTMDYSNYSMFNTMTGLIRSVNMANPYIISIYYYQDGCSRIYSSEDGIEEISTFPDSTFTNYLGRANSGKNYVTTRKYITDSFSKEKEILTFYMSMPTMKGTAVINISMDNLISRMNSLRANPYESLFALNDNGEILFYSSDNVRLSKEDLSIITNKAANNKNLSKEWIKLGAKNYWISTYYGSTTDILYVSLISSDVILASMRTTLFGFLIIFVAAFVAVFIISYRVTNDSFSHIQKIIDTFSDAEKGIYPGEIDQKINDEYDIILMNILKLFLNSTLLKSNLERQQFEKQVVELAALQLQINPHFLSNTLQTLDFESRKLSGGKPTQLNRIITDLSDILRYSLRPSNTLVPLKEELNALKKYIDIQQYRFGDALVFYTEIDDAALNFYVPRLILQPIVENSISHGILPSNRTGFIKLKALSNGERLTISVTDTGVGMNRNELLKLRKQINSSNNNNIGLSNVNRRLILTYGPESALHIISKEKYGCSISFSAFQSLSSNAFNKVFLSTEEENNKRDI</sequence>
<dbReference type="GO" id="GO:0005886">
    <property type="term" value="C:plasma membrane"/>
    <property type="evidence" value="ECO:0007669"/>
    <property type="project" value="UniProtKB-SubCell"/>
</dbReference>
<protein>
    <submittedName>
        <fullName evidence="15">Histidine kinase-, DNA gyrase B-, and HSP90-like ATPase</fullName>
    </submittedName>
</protein>
<dbReference type="InterPro" id="IPR003594">
    <property type="entry name" value="HATPase_dom"/>
</dbReference>
<dbReference type="GO" id="GO:0005524">
    <property type="term" value="F:ATP binding"/>
    <property type="evidence" value="ECO:0007669"/>
    <property type="project" value="UniProtKB-KW"/>
</dbReference>
<keyword evidence="9 12" id="KW-1133">Transmembrane helix</keyword>
<keyword evidence="3" id="KW-0597">Phosphoprotein</keyword>
<dbReference type="Proteomes" id="UP000182624">
    <property type="component" value="Unassembled WGS sequence"/>
</dbReference>
<feature type="domain" description="Histidine kinase/HSP90-like ATPase" evidence="13">
    <location>
        <begin position="479"/>
        <end position="578"/>
    </location>
</feature>
<dbReference type="Pfam" id="PF02518">
    <property type="entry name" value="HATPase_c"/>
    <property type="match status" value="1"/>
</dbReference>
<dbReference type="OrthoDB" id="1729609at2"/>
<evidence type="ECO:0000256" key="5">
    <source>
        <dbReference type="ARBA" id="ARBA00022692"/>
    </source>
</evidence>
<dbReference type="GO" id="GO:0000155">
    <property type="term" value="F:phosphorelay sensor kinase activity"/>
    <property type="evidence" value="ECO:0007669"/>
    <property type="project" value="InterPro"/>
</dbReference>
<keyword evidence="4" id="KW-0808">Transferase</keyword>
<evidence type="ECO:0000256" key="10">
    <source>
        <dbReference type="ARBA" id="ARBA00023012"/>
    </source>
</evidence>
<dbReference type="RefSeq" id="WP_074884894.1">
    <property type="nucleotide sequence ID" value="NZ_FOXO01000005.1"/>
</dbReference>
<keyword evidence="2" id="KW-1003">Cell membrane</keyword>
<feature type="transmembrane region" description="Helical" evidence="12">
    <location>
        <begin position="293"/>
        <end position="314"/>
    </location>
</feature>
<comment type="subcellular location">
    <subcellularLocation>
        <location evidence="1">Cell membrane</location>
        <topology evidence="1">Multi-pass membrane protein</topology>
    </subcellularLocation>
</comment>
<evidence type="ECO:0000256" key="12">
    <source>
        <dbReference type="SAM" id="Phobius"/>
    </source>
</evidence>
<proteinExistence type="predicted"/>
<evidence type="ECO:0000256" key="1">
    <source>
        <dbReference type="ARBA" id="ARBA00004651"/>
    </source>
</evidence>
<evidence type="ECO:0000259" key="14">
    <source>
        <dbReference type="Pfam" id="PF06580"/>
    </source>
</evidence>